<reference evidence="2" key="1">
    <citation type="submission" date="2018-06" db="EMBL/GenBank/DDBJ databases">
        <authorList>
            <person name="Zhirakovskaya E."/>
        </authorList>
    </citation>
    <scope>NUCLEOTIDE SEQUENCE</scope>
</reference>
<evidence type="ECO:0000259" key="1">
    <source>
        <dbReference type="Pfam" id="PF02589"/>
    </source>
</evidence>
<sequence length="195" mass="22098">MSFLKNLFSNPKDKKPEEPVLNLESLSLDQLFVKNFLKNNGKFLYCTTLEEVTLNLANIMQENSWETIICNDYDLLKLTKTIPINIVETSLNSFPFLVSCEHLIAENGSILFSSNQLKECKISELTENFIVYATTSQLVKTNGDGLTGIKSRYQGNIPSNISAIKNYSPNSKNIDFMNYGNTNAKNLYLLLFEDL</sequence>
<dbReference type="Gene3D" id="3.40.50.10420">
    <property type="entry name" value="NagB/RpiA/CoA transferase-like"/>
    <property type="match status" value="1"/>
</dbReference>
<dbReference type="Pfam" id="PF02589">
    <property type="entry name" value="LUD_dom"/>
    <property type="match status" value="1"/>
</dbReference>
<protein>
    <recommendedName>
        <fullName evidence="1">LUD domain-containing protein</fullName>
    </recommendedName>
</protein>
<organism evidence="2">
    <name type="scientific">hydrothermal vent metagenome</name>
    <dbReference type="NCBI Taxonomy" id="652676"/>
    <lineage>
        <taxon>unclassified sequences</taxon>
        <taxon>metagenomes</taxon>
        <taxon>ecological metagenomes</taxon>
    </lineage>
</organism>
<accession>A0A3B0TZI5</accession>
<dbReference type="EMBL" id="UOER01000123">
    <property type="protein sequence ID" value="VAW22170.1"/>
    <property type="molecule type" value="Genomic_DNA"/>
</dbReference>
<dbReference type="InterPro" id="IPR003741">
    <property type="entry name" value="LUD_dom"/>
</dbReference>
<name>A0A3B0TZI5_9ZZZZ</name>
<dbReference type="InterPro" id="IPR037171">
    <property type="entry name" value="NagB/RpiA_transferase-like"/>
</dbReference>
<proteinExistence type="predicted"/>
<dbReference type="SUPFAM" id="SSF100950">
    <property type="entry name" value="NagB/RpiA/CoA transferase-like"/>
    <property type="match status" value="1"/>
</dbReference>
<dbReference type="AlphaFoldDB" id="A0A3B0TZI5"/>
<evidence type="ECO:0000313" key="2">
    <source>
        <dbReference type="EMBL" id="VAW22170.1"/>
    </source>
</evidence>
<dbReference type="InterPro" id="IPR024185">
    <property type="entry name" value="FTHF_cligase-like_sf"/>
</dbReference>
<gene>
    <name evidence="2" type="ORF">MNBD_BACTEROID04-730</name>
</gene>
<feature type="domain" description="LUD" evidence="1">
    <location>
        <begin position="32"/>
        <end position="190"/>
    </location>
</feature>